<evidence type="ECO:0000256" key="8">
    <source>
        <dbReference type="ARBA" id="ARBA00022842"/>
    </source>
</evidence>
<dbReference type="Pfam" id="PF02424">
    <property type="entry name" value="ApbE"/>
    <property type="match status" value="1"/>
</dbReference>
<keyword evidence="8 11" id="KW-0460">Magnesium</keyword>
<evidence type="ECO:0000256" key="11">
    <source>
        <dbReference type="PIRNR" id="PIRNR006268"/>
    </source>
</evidence>
<protein>
    <recommendedName>
        <fullName evidence="3 11">FAD:protein FMN transferase</fullName>
        <ecNumber evidence="2 11">2.7.1.180</ecNumber>
    </recommendedName>
    <alternativeName>
        <fullName evidence="9 11">Flavin transferase</fullName>
    </alternativeName>
</protein>
<evidence type="ECO:0000256" key="4">
    <source>
        <dbReference type="ARBA" id="ARBA00022630"/>
    </source>
</evidence>
<dbReference type="PANTHER" id="PTHR30040:SF2">
    <property type="entry name" value="FAD:PROTEIN FMN TRANSFERASE"/>
    <property type="match status" value="1"/>
</dbReference>
<keyword evidence="5 11" id="KW-0808">Transferase</keyword>
<evidence type="ECO:0000256" key="1">
    <source>
        <dbReference type="ARBA" id="ARBA00001946"/>
    </source>
</evidence>
<dbReference type="EC" id="2.7.1.180" evidence="2 11"/>
<name>A0ABM7WC34_9BACT</name>
<dbReference type="PANTHER" id="PTHR30040">
    <property type="entry name" value="THIAMINE BIOSYNTHESIS LIPOPROTEIN APBE"/>
    <property type="match status" value="1"/>
</dbReference>
<keyword evidence="6 11" id="KW-0479">Metal-binding</keyword>
<dbReference type="EMBL" id="AP025516">
    <property type="protein sequence ID" value="BDD88508.1"/>
    <property type="molecule type" value="Genomic_DNA"/>
</dbReference>
<proteinExistence type="inferred from homology"/>
<evidence type="ECO:0000256" key="6">
    <source>
        <dbReference type="ARBA" id="ARBA00022723"/>
    </source>
</evidence>
<dbReference type="Proteomes" id="UP000830055">
    <property type="component" value="Chromosome"/>
</dbReference>
<evidence type="ECO:0000313" key="12">
    <source>
        <dbReference type="EMBL" id="BDD88508.1"/>
    </source>
</evidence>
<keyword evidence="7 11" id="KW-0274">FAD</keyword>
<reference evidence="12 13" key="1">
    <citation type="submission" date="2022-01" db="EMBL/GenBank/DDBJ databases">
        <title>Desulfofustis limnae sp. nov., a novel mesophilic sulfate-reducing bacterium isolated from marsh soil.</title>
        <authorList>
            <person name="Watanabe M."/>
            <person name="Takahashi A."/>
            <person name="Kojima H."/>
            <person name="Fukui M."/>
        </authorList>
    </citation>
    <scope>NUCLEOTIDE SEQUENCE [LARGE SCALE GENOMIC DNA]</scope>
    <source>
        <strain evidence="12 13">PPLL</strain>
    </source>
</reference>
<comment type="catalytic activity">
    <reaction evidence="10 11">
        <text>L-threonyl-[protein] + FAD = FMN-L-threonyl-[protein] + AMP + H(+)</text>
        <dbReference type="Rhea" id="RHEA:36847"/>
        <dbReference type="Rhea" id="RHEA-COMP:11060"/>
        <dbReference type="Rhea" id="RHEA-COMP:11061"/>
        <dbReference type="ChEBI" id="CHEBI:15378"/>
        <dbReference type="ChEBI" id="CHEBI:30013"/>
        <dbReference type="ChEBI" id="CHEBI:57692"/>
        <dbReference type="ChEBI" id="CHEBI:74257"/>
        <dbReference type="ChEBI" id="CHEBI:456215"/>
        <dbReference type="EC" id="2.7.1.180"/>
    </reaction>
</comment>
<keyword evidence="4 11" id="KW-0285">Flavoprotein</keyword>
<evidence type="ECO:0000256" key="2">
    <source>
        <dbReference type="ARBA" id="ARBA00011955"/>
    </source>
</evidence>
<evidence type="ECO:0000313" key="13">
    <source>
        <dbReference type="Proteomes" id="UP000830055"/>
    </source>
</evidence>
<comment type="similarity">
    <text evidence="11">Belongs to the ApbE family.</text>
</comment>
<dbReference type="Gene3D" id="3.10.520.10">
    <property type="entry name" value="ApbE-like domains"/>
    <property type="match status" value="1"/>
</dbReference>
<evidence type="ECO:0000256" key="5">
    <source>
        <dbReference type="ARBA" id="ARBA00022679"/>
    </source>
</evidence>
<dbReference type="SUPFAM" id="SSF143631">
    <property type="entry name" value="ApbE-like"/>
    <property type="match status" value="1"/>
</dbReference>
<organism evidence="12 13">
    <name type="scientific">Desulfofustis limnaeus</name>
    <dbReference type="NCBI Taxonomy" id="2740163"/>
    <lineage>
        <taxon>Bacteria</taxon>
        <taxon>Pseudomonadati</taxon>
        <taxon>Thermodesulfobacteriota</taxon>
        <taxon>Desulfobulbia</taxon>
        <taxon>Desulfobulbales</taxon>
        <taxon>Desulfocapsaceae</taxon>
        <taxon>Desulfofustis</taxon>
    </lineage>
</organism>
<evidence type="ECO:0000256" key="3">
    <source>
        <dbReference type="ARBA" id="ARBA00016337"/>
    </source>
</evidence>
<evidence type="ECO:0000256" key="10">
    <source>
        <dbReference type="ARBA" id="ARBA00048540"/>
    </source>
</evidence>
<gene>
    <name evidence="12" type="ORF">DPPLL_28730</name>
</gene>
<comment type="cofactor">
    <cofactor evidence="1">
        <name>Mg(2+)</name>
        <dbReference type="ChEBI" id="CHEBI:18420"/>
    </cofactor>
</comment>
<accession>A0ABM7WC34</accession>
<dbReference type="InterPro" id="IPR003374">
    <property type="entry name" value="ApbE-like_sf"/>
</dbReference>
<dbReference type="PIRSF" id="PIRSF006268">
    <property type="entry name" value="ApbE"/>
    <property type="match status" value="1"/>
</dbReference>
<evidence type="ECO:0000256" key="7">
    <source>
        <dbReference type="ARBA" id="ARBA00022827"/>
    </source>
</evidence>
<dbReference type="InterPro" id="IPR024932">
    <property type="entry name" value="ApbE"/>
</dbReference>
<sequence length="316" mass="34630">MGTVLYLTFGRSPGVRVLRYSQPMMGTTVNITVCGTSDDQCRHAVDACLKRMKPLAQLFSTYVADSPVSQLNRHGILTDAPAELIEVLELSRKISDLTDGAFDPTVLPLLGHYRHLQQSGTLPDPSVIAETLHLVDYRNILIEDRRTVRFSRPGMGVTLDGIAKGYIVDQGMNALRGTGITDAYVEAGGDLMVIGTRQDGNDWHIGIRNPRSDNLEHMDTISLSNRAIATSGDYLQYFTEDKMVHHIIDPHSGFSPLQIASSSILAPSVALADGLATATMVLGAERSLDLLESLPECEGYFFDKHLNKYSTKGFFS</sequence>
<keyword evidence="13" id="KW-1185">Reference proteome</keyword>
<dbReference type="GO" id="GO:0016740">
    <property type="term" value="F:transferase activity"/>
    <property type="evidence" value="ECO:0007669"/>
    <property type="project" value="UniProtKB-KW"/>
</dbReference>
<evidence type="ECO:0000256" key="9">
    <source>
        <dbReference type="ARBA" id="ARBA00031306"/>
    </source>
</evidence>